<evidence type="ECO:0000259" key="2">
    <source>
        <dbReference type="Pfam" id="PF02627"/>
    </source>
</evidence>
<dbReference type="STRING" id="280871.TL10_17060"/>
<gene>
    <name evidence="3" type="ORF">TL10_17060</name>
</gene>
<proteinExistence type="predicted"/>
<dbReference type="InterPro" id="IPR052512">
    <property type="entry name" value="4CMD/NDH-1_regulator"/>
</dbReference>
<feature type="region of interest" description="Disordered" evidence="1">
    <location>
        <begin position="258"/>
        <end position="284"/>
    </location>
</feature>
<dbReference type="RefSeq" id="WP_043400607.1">
    <property type="nucleotide sequence ID" value="NZ_JXST01000023.1"/>
</dbReference>
<accession>A0A0D1LC36</accession>
<dbReference type="SUPFAM" id="SSF69118">
    <property type="entry name" value="AhpD-like"/>
    <property type="match status" value="1"/>
</dbReference>
<name>A0A0D1LC36_9MYCO</name>
<dbReference type="GO" id="GO:0051920">
    <property type="term" value="F:peroxiredoxin activity"/>
    <property type="evidence" value="ECO:0007669"/>
    <property type="project" value="InterPro"/>
</dbReference>
<dbReference type="InterPro" id="IPR029032">
    <property type="entry name" value="AhpD-like"/>
</dbReference>
<dbReference type="Proteomes" id="UP000032221">
    <property type="component" value="Unassembled WGS sequence"/>
</dbReference>
<dbReference type="PANTHER" id="PTHR33570:SF2">
    <property type="entry name" value="CARBOXYMUCONOLACTONE DECARBOXYLASE-LIKE DOMAIN-CONTAINING PROTEIN"/>
    <property type="match status" value="1"/>
</dbReference>
<dbReference type="InterPro" id="IPR003779">
    <property type="entry name" value="CMD-like"/>
</dbReference>
<protein>
    <submittedName>
        <fullName evidence="3">Carboxymuconolactone decarboxylase</fullName>
    </submittedName>
</protein>
<dbReference type="OrthoDB" id="9802489at2"/>
<feature type="domain" description="Carboxymuconolactone decarboxylase-like" evidence="2">
    <location>
        <begin position="174"/>
        <end position="253"/>
    </location>
</feature>
<organism evidence="3 4">
    <name type="scientific">Mycolicibacterium llatzerense</name>
    <dbReference type="NCBI Taxonomy" id="280871"/>
    <lineage>
        <taxon>Bacteria</taxon>
        <taxon>Bacillati</taxon>
        <taxon>Actinomycetota</taxon>
        <taxon>Actinomycetes</taxon>
        <taxon>Mycobacteriales</taxon>
        <taxon>Mycobacteriaceae</taxon>
        <taxon>Mycolicibacterium</taxon>
    </lineage>
</organism>
<dbReference type="PATRIC" id="fig|280871.6.peg.3538"/>
<evidence type="ECO:0000313" key="3">
    <source>
        <dbReference type="EMBL" id="KIU15802.1"/>
    </source>
</evidence>
<feature type="domain" description="Carboxymuconolactone decarboxylase-like" evidence="2">
    <location>
        <begin position="34"/>
        <end position="106"/>
    </location>
</feature>
<evidence type="ECO:0000256" key="1">
    <source>
        <dbReference type="SAM" id="MobiDB-lite"/>
    </source>
</evidence>
<comment type="caution">
    <text evidence="3">The sequence shown here is derived from an EMBL/GenBank/DDBJ whole genome shotgun (WGS) entry which is preliminary data.</text>
</comment>
<dbReference type="PANTHER" id="PTHR33570">
    <property type="entry name" value="4-CARBOXYMUCONOLACTONE DECARBOXYLASE FAMILY PROTEIN"/>
    <property type="match status" value="1"/>
</dbReference>
<evidence type="ECO:0000313" key="4">
    <source>
        <dbReference type="Proteomes" id="UP000032221"/>
    </source>
</evidence>
<reference evidence="3 4" key="1">
    <citation type="submission" date="2015-01" db="EMBL/GenBank/DDBJ databases">
        <title>Genome sequence of Mycobacterium llatzerense and Mycobacterium immunogenum recovered from brain abscess.</title>
        <authorList>
            <person name="Greninger A.L."/>
            <person name="Langelier C."/>
            <person name="Cunningham G."/>
            <person name="Chiu C.Y."/>
            <person name="Miller S."/>
        </authorList>
    </citation>
    <scope>NUCLEOTIDE SEQUENCE [LARGE SCALE GENOMIC DNA]</scope>
    <source>
        <strain evidence="3 4">CLUC14</strain>
    </source>
</reference>
<dbReference type="Pfam" id="PF02627">
    <property type="entry name" value="CMD"/>
    <property type="match status" value="2"/>
</dbReference>
<sequence>MTRLDTDRMERGKLAYADVMTVPAPPESTPVDDHLRDFVFADVWQRPGLTRRERRFITLPCVADADAEDPLRAHVYAALNSGDITILEIRETVLHFAVYAGWPKASRFNMIVDQEWSRIHQERGLPVPEPEPLLPLSTPSDPEERLAVGAACFKDINCLPFAPNQDNPFQGAGILNFVFGEMWLRPGLARKERRLITVACVAFQDAPFPIISHVYAALKSRDLSFGEMEELILHFAAHYGWPKAAHLSRVAAEQKQRVTQEWAAETDGAGRPPADEFGPESADT</sequence>
<dbReference type="AlphaFoldDB" id="A0A0D1LC36"/>
<dbReference type="EMBL" id="JXST01000023">
    <property type="protein sequence ID" value="KIU15802.1"/>
    <property type="molecule type" value="Genomic_DNA"/>
</dbReference>
<dbReference type="Gene3D" id="1.20.1290.10">
    <property type="entry name" value="AhpD-like"/>
    <property type="match status" value="1"/>
</dbReference>
<keyword evidence="4" id="KW-1185">Reference proteome</keyword>